<dbReference type="EMBL" id="CP001778">
    <property type="protein sequence ID" value="ADD41601.1"/>
    <property type="molecule type" value="Genomic_DNA"/>
</dbReference>
<protein>
    <submittedName>
        <fullName evidence="3">Alcohol dehydrogenase GroES domain protein</fullName>
    </submittedName>
</protein>
<evidence type="ECO:0000313" key="3">
    <source>
        <dbReference type="EMBL" id="ADD41601.1"/>
    </source>
</evidence>
<dbReference type="CDD" id="cd05289">
    <property type="entry name" value="MDR_like_2"/>
    <property type="match status" value="1"/>
</dbReference>
<dbReference type="InterPro" id="IPR020843">
    <property type="entry name" value="ER"/>
</dbReference>
<dbReference type="InterPro" id="IPR013154">
    <property type="entry name" value="ADH-like_N"/>
</dbReference>
<dbReference type="KEGG" id="sna:Snas_1905"/>
<reference evidence="3 4" key="1">
    <citation type="journal article" date="2009" name="Stand. Genomic Sci.">
        <title>Complete genome sequence of Stackebrandtia nassauensis type strain (LLR-40K-21).</title>
        <authorList>
            <person name="Munk C."/>
            <person name="Lapidus A."/>
            <person name="Copeland A."/>
            <person name="Jando M."/>
            <person name="Mayilraj S."/>
            <person name="Glavina Del Rio T."/>
            <person name="Nolan M."/>
            <person name="Chen F."/>
            <person name="Lucas S."/>
            <person name="Tice H."/>
            <person name="Cheng J.F."/>
            <person name="Han C."/>
            <person name="Detter J.C."/>
            <person name="Bruce D."/>
            <person name="Goodwin L."/>
            <person name="Chain P."/>
            <person name="Pitluck S."/>
            <person name="Goker M."/>
            <person name="Ovchinikova G."/>
            <person name="Pati A."/>
            <person name="Ivanova N."/>
            <person name="Mavromatis K."/>
            <person name="Chen A."/>
            <person name="Palaniappan K."/>
            <person name="Land M."/>
            <person name="Hauser L."/>
            <person name="Chang Y.J."/>
            <person name="Jeffries C.D."/>
            <person name="Bristow J."/>
            <person name="Eisen J.A."/>
            <person name="Markowitz V."/>
            <person name="Hugenholtz P."/>
            <person name="Kyrpides N.C."/>
            <person name="Klenk H.P."/>
        </authorList>
    </citation>
    <scope>NUCLEOTIDE SEQUENCE [LARGE SCALE GENOMIC DNA]</scope>
    <source>
        <strain evidence="4">DSM 44728 / CIP 108903 / NRRL B-16338 / NBRC 102104 / LLR-40K-21</strain>
    </source>
</reference>
<dbReference type="GO" id="GO:0016491">
    <property type="term" value="F:oxidoreductase activity"/>
    <property type="evidence" value="ECO:0007669"/>
    <property type="project" value="InterPro"/>
</dbReference>
<keyword evidence="4" id="KW-1185">Reference proteome</keyword>
<organism evidence="3 4">
    <name type="scientific">Stackebrandtia nassauensis (strain DSM 44728 / CIP 108903 / NRRL B-16338 / NBRC 102104 / LLR-40K-21)</name>
    <dbReference type="NCBI Taxonomy" id="446470"/>
    <lineage>
        <taxon>Bacteria</taxon>
        <taxon>Bacillati</taxon>
        <taxon>Actinomycetota</taxon>
        <taxon>Actinomycetes</taxon>
        <taxon>Glycomycetales</taxon>
        <taxon>Glycomycetaceae</taxon>
        <taxon>Stackebrandtia</taxon>
    </lineage>
</organism>
<dbReference type="SMART" id="SM00829">
    <property type="entry name" value="PKS_ER"/>
    <property type="match status" value="1"/>
</dbReference>
<gene>
    <name evidence="3" type="ordered locus">Snas_1905</name>
</gene>
<sequence length="297" mass="30398">MYAVGFDEYGDASVLRYGEHPKPSPGPGQVRIEVRAAAVNPYDWKLRSGMMREIAPVTFPFIPGGEAAGVVDEVGEGVTGVEVGDEVFGLGSGTYAQYALLNHVAPKPAGFDWHQAAGTALAAETALRSLRLVELAAGQTLVVDGASGSVGSAAVQLAVADGATVIGTCGSSNEEFVSSLGARPVRYGPGLADRVRAMTAHVDAGFDTVGHGGVAELIELTGTPGKVVTVADFSGEHDVHVTSVPSAFDALAKVAELARGDGYVVRVGRTFPLAEAEAAHRCGEAGISAGKIVLTLE</sequence>
<dbReference type="STRING" id="446470.Snas_1905"/>
<dbReference type="InterPro" id="IPR011032">
    <property type="entry name" value="GroES-like_sf"/>
</dbReference>
<dbReference type="InterPro" id="IPR051603">
    <property type="entry name" value="Zinc-ADH_QOR/CCCR"/>
</dbReference>
<dbReference type="Gene3D" id="3.90.180.10">
    <property type="entry name" value="Medium-chain alcohol dehydrogenases, catalytic domain"/>
    <property type="match status" value="1"/>
</dbReference>
<dbReference type="PANTHER" id="PTHR44154:SF1">
    <property type="entry name" value="QUINONE OXIDOREDUCTASE"/>
    <property type="match status" value="1"/>
</dbReference>
<proteinExistence type="predicted"/>
<dbReference type="RefSeq" id="WP_013017172.1">
    <property type="nucleotide sequence ID" value="NC_013947.1"/>
</dbReference>
<name>D3PZC7_STANL</name>
<dbReference type="Proteomes" id="UP000000844">
    <property type="component" value="Chromosome"/>
</dbReference>
<evidence type="ECO:0000259" key="2">
    <source>
        <dbReference type="SMART" id="SM00829"/>
    </source>
</evidence>
<dbReference type="OrthoDB" id="3727682at2"/>
<evidence type="ECO:0000313" key="4">
    <source>
        <dbReference type="Proteomes" id="UP000000844"/>
    </source>
</evidence>
<dbReference type="eggNOG" id="COG0604">
    <property type="taxonomic scope" value="Bacteria"/>
</dbReference>
<feature type="domain" description="Enoyl reductase (ER)" evidence="2">
    <location>
        <begin position="10"/>
        <end position="294"/>
    </location>
</feature>
<dbReference type="Pfam" id="PF00107">
    <property type="entry name" value="ADH_zinc_N"/>
    <property type="match status" value="1"/>
</dbReference>
<dbReference type="SUPFAM" id="SSF51735">
    <property type="entry name" value="NAD(P)-binding Rossmann-fold domains"/>
    <property type="match status" value="1"/>
</dbReference>
<accession>D3PZC7</accession>
<dbReference type="HOGENOM" id="CLU_026673_3_3_11"/>
<keyword evidence="1" id="KW-0521">NADP</keyword>
<dbReference type="PANTHER" id="PTHR44154">
    <property type="entry name" value="QUINONE OXIDOREDUCTASE"/>
    <property type="match status" value="1"/>
</dbReference>
<dbReference type="Gene3D" id="3.40.50.720">
    <property type="entry name" value="NAD(P)-binding Rossmann-like Domain"/>
    <property type="match status" value="1"/>
</dbReference>
<dbReference type="SUPFAM" id="SSF50129">
    <property type="entry name" value="GroES-like"/>
    <property type="match status" value="1"/>
</dbReference>
<dbReference type="AlphaFoldDB" id="D3PZC7"/>
<dbReference type="InterPro" id="IPR013149">
    <property type="entry name" value="ADH-like_C"/>
</dbReference>
<dbReference type="InterPro" id="IPR036291">
    <property type="entry name" value="NAD(P)-bd_dom_sf"/>
</dbReference>
<evidence type="ECO:0000256" key="1">
    <source>
        <dbReference type="ARBA" id="ARBA00022857"/>
    </source>
</evidence>
<dbReference type="Pfam" id="PF08240">
    <property type="entry name" value="ADH_N"/>
    <property type="match status" value="1"/>
</dbReference>